<name>A0AA41YQX1_9HYPH</name>
<comment type="caution">
    <text evidence="1">The sequence shown here is derived from an EMBL/GenBank/DDBJ whole genome shotgun (WGS) entry which is preliminary data.</text>
</comment>
<sequence length="78" mass="8509">MLVDVISLHENLTVAASPELKDAVRAAAAAQRQTMADYVRLATVAALARDGRSFPRMRDHAHLGLTAPRRPPAHLTRN</sequence>
<dbReference type="EMBL" id="JAMOIM010000001">
    <property type="protein sequence ID" value="MCW6506899.1"/>
    <property type="molecule type" value="Genomic_DNA"/>
</dbReference>
<dbReference type="AlphaFoldDB" id="A0AA41YQX1"/>
<protein>
    <recommendedName>
        <fullName evidence="3">DUF1778 domain-containing protein</fullName>
    </recommendedName>
</protein>
<gene>
    <name evidence="1" type="ORF">M8523_02545</name>
</gene>
<organism evidence="1 2">
    <name type="scientific">Lichenifustis flavocetrariae</name>
    <dbReference type="NCBI Taxonomy" id="2949735"/>
    <lineage>
        <taxon>Bacteria</taxon>
        <taxon>Pseudomonadati</taxon>
        <taxon>Pseudomonadota</taxon>
        <taxon>Alphaproteobacteria</taxon>
        <taxon>Hyphomicrobiales</taxon>
        <taxon>Lichenihabitantaceae</taxon>
        <taxon>Lichenifustis</taxon>
    </lineage>
</organism>
<reference evidence="1" key="1">
    <citation type="submission" date="2022-05" db="EMBL/GenBank/DDBJ databases">
        <authorList>
            <person name="Pankratov T."/>
        </authorList>
    </citation>
    <scope>NUCLEOTIDE SEQUENCE</scope>
    <source>
        <strain evidence="1">BP6-180914</strain>
    </source>
</reference>
<accession>A0AA41YQX1</accession>
<evidence type="ECO:0008006" key="3">
    <source>
        <dbReference type="Google" id="ProtNLM"/>
    </source>
</evidence>
<evidence type="ECO:0000313" key="2">
    <source>
        <dbReference type="Proteomes" id="UP001165667"/>
    </source>
</evidence>
<proteinExistence type="predicted"/>
<keyword evidence="2" id="KW-1185">Reference proteome</keyword>
<dbReference type="RefSeq" id="WP_282583238.1">
    <property type="nucleotide sequence ID" value="NZ_JAMOIM010000001.1"/>
</dbReference>
<evidence type="ECO:0000313" key="1">
    <source>
        <dbReference type="EMBL" id="MCW6506899.1"/>
    </source>
</evidence>
<dbReference type="Proteomes" id="UP001165667">
    <property type="component" value="Unassembled WGS sequence"/>
</dbReference>